<evidence type="ECO:0000313" key="1">
    <source>
        <dbReference type="EMBL" id="WGV23846.1"/>
    </source>
</evidence>
<accession>A0AAJ6P7P7</accession>
<reference evidence="1 2" key="1">
    <citation type="journal article" date="2023" name="Limnol Oceanogr Lett">
        <title>Environmental adaptations by the intertidal Antarctic cyanobacterium Halotia branconii CENA392 as revealed using long-read genome sequencing.</title>
        <authorList>
            <person name="Dextro R.B."/>
            <person name="Delbaje E."/>
            <person name="Freitas P.N.N."/>
            <person name="Geraldes V."/>
            <person name="Pinto E."/>
            <person name="Long P.F."/>
            <person name="Fiore M.F."/>
        </authorList>
    </citation>
    <scope>NUCLEOTIDE SEQUENCE [LARGE SCALE GENOMIC DNA]</scope>
    <source>
        <strain evidence="1 2">CENA392</strain>
    </source>
</reference>
<gene>
    <name evidence="1" type="ORF">QI031_18780</name>
</gene>
<proteinExistence type="predicted"/>
<evidence type="ECO:0008006" key="3">
    <source>
        <dbReference type="Google" id="ProtNLM"/>
    </source>
</evidence>
<protein>
    <recommendedName>
        <fullName evidence="3">Type I restriction enzyme R protein N-terminal domain-containing protein</fullName>
    </recommendedName>
</protein>
<dbReference type="Proteomes" id="UP001223520">
    <property type="component" value="Chromosome"/>
</dbReference>
<dbReference type="RefSeq" id="WP_281481176.1">
    <property type="nucleotide sequence ID" value="NZ_CP124543.1"/>
</dbReference>
<dbReference type="KEGG" id="hbq:QI031_18780"/>
<dbReference type="EMBL" id="CP124543">
    <property type="protein sequence ID" value="WGV23846.1"/>
    <property type="molecule type" value="Genomic_DNA"/>
</dbReference>
<evidence type="ECO:0000313" key="2">
    <source>
        <dbReference type="Proteomes" id="UP001223520"/>
    </source>
</evidence>
<sequence length="154" mass="17696">MLAANLEDVNRPDFVALDKNGQIVLIAEVKGFPFNFQETKTKTYAILRLVDYLQTAKIVIPFAMLVDVDKIQILKWDGNSLSEPIICLNTADVLSYYEPKFRDKKIFSLYLKGLTEAWLRDLAYNWKSAIPPFTKEMAEIDLLQLIKNGTTKIY</sequence>
<dbReference type="AlphaFoldDB" id="A0AAJ6P7P7"/>
<keyword evidence="2" id="KW-1185">Reference proteome</keyword>
<name>A0AAJ6P7P7_9CYAN</name>
<organism evidence="1 2">
    <name type="scientific">Halotia branconii CENA392</name>
    <dbReference type="NCBI Taxonomy" id="1539056"/>
    <lineage>
        <taxon>Bacteria</taxon>
        <taxon>Bacillati</taxon>
        <taxon>Cyanobacteriota</taxon>
        <taxon>Cyanophyceae</taxon>
        <taxon>Nostocales</taxon>
        <taxon>Nodulariaceae</taxon>
        <taxon>Halotia</taxon>
    </lineage>
</organism>